<dbReference type="EMBL" id="JACIJJ010000001">
    <property type="protein sequence ID" value="MBB5697247.1"/>
    <property type="molecule type" value="Genomic_DNA"/>
</dbReference>
<comment type="caution">
    <text evidence="5">The sequence shown here is derived from an EMBL/GenBank/DDBJ whole genome shotgun (WGS) entry which is preliminary data.</text>
</comment>
<evidence type="ECO:0000259" key="4">
    <source>
        <dbReference type="PROSITE" id="PS51063"/>
    </source>
</evidence>
<proteinExistence type="predicted"/>
<dbReference type="InterPro" id="IPR036388">
    <property type="entry name" value="WH-like_DNA-bd_sf"/>
</dbReference>
<protein>
    <submittedName>
        <fullName evidence="5">CRP-like cAMP-binding protein</fullName>
    </submittedName>
</protein>
<evidence type="ECO:0000313" key="5">
    <source>
        <dbReference type="EMBL" id="MBB5697247.1"/>
    </source>
</evidence>
<keyword evidence="3" id="KW-0804">Transcription</keyword>
<dbReference type="InterPro" id="IPR036390">
    <property type="entry name" value="WH_DNA-bd_sf"/>
</dbReference>
<dbReference type="Proteomes" id="UP000557739">
    <property type="component" value="Unassembled WGS sequence"/>
</dbReference>
<dbReference type="Gene3D" id="2.60.120.10">
    <property type="entry name" value="Jelly Rolls"/>
    <property type="match status" value="1"/>
</dbReference>
<gene>
    <name evidence="5" type="ORF">FHR19_000572</name>
</gene>
<dbReference type="InterPro" id="IPR012318">
    <property type="entry name" value="HTH_CRP"/>
</dbReference>
<evidence type="ECO:0000313" key="6">
    <source>
        <dbReference type="Proteomes" id="UP000557739"/>
    </source>
</evidence>
<evidence type="ECO:0000256" key="2">
    <source>
        <dbReference type="ARBA" id="ARBA00023125"/>
    </source>
</evidence>
<dbReference type="GO" id="GO:0006355">
    <property type="term" value="P:regulation of DNA-templated transcription"/>
    <property type="evidence" value="ECO:0007669"/>
    <property type="project" value="InterPro"/>
</dbReference>
<dbReference type="InterPro" id="IPR014710">
    <property type="entry name" value="RmlC-like_jellyroll"/>
</dbReference>
<dbReference type="CDD" id="cd00092">
    <property type="entry name" value="HTH_CRP"/>
    <property type="match status" value="1"/>
</dbReference>
<name>A0A7W9AML1_9SPHN</name>
<dbReference type="Gene3D" id="1.10.10.10">
    <property type="entry name" value="Winged helix-like DNA-binding domain superfamily/Winged helix DNA-binding domain"/>
    <property type="match status" value="1"/>
</dbReference>
<reference evidence="5 6" key="1">
    <citation type="submission" date="2020-08" db="EMBL/GenBank/DDBJ databases">
        <title>Genomic Encyclopedia of Type Strains, Phase IV (KMG-IV): sequencing the most valuable type-strain genomes for metagenomic binning, comparative biology and taxonomic classification.</title>
        <authorList>
            <person name="Goeker M."/>
        </authorList>
    </citation>
    <scope>NUCLEOTIDE SEQUENCE [LARGE SCALE GENOMIC DNA]</scope>
    <source>
        <strain evidence="5 6">DSM 27244</strain>
    </source>
</reference>
<accession>A0A7W9AML1</accession>
<dbReference type="RefSeq" id="WP_184024053.1">
    <property type="nucleotide sequence ID" value="NZ_JACIJJ010000001.1"/>
</dbReference>
<keyword evidence="6" id="KW-1185">Reference proteome</keyword>
<feature type="domain" description="HTH crp-type" evidence="4">
    <location>
        <begin position="148"/>
        <end position="222"/>
    </location>
</feature>
<evidence type="ECO:0000256" key="3">
    <source>
        <dbReference type="ARBA" id="ARBA00023163"/>
    </source>
</evidence>
<evidence type="ECO:0000256" key="1">
    <source>
        <dbReference type="ARBA" id="ARBA00023015"/>
    </source>
</evidence>
<dbReference type="GO" id="GO:0003677">
    <property type="term" value="F:DNA binding"/>
    <property type="evidence" value="ECO:0007669"/>
    <property type="project" value="UniProtKB-KW"/>
</dbReference>
<dbReference type="InterPro" id="IPR018490">
    <property type="entry name" value="cNMP-bd_dom_sf"/>
</dbReference>
<organism evidence="5 6">
    <name type="scientific">Sphingomonas yantingensis</name>
    <dbReference type="NCBI Taxonomy" id="1241761"/>
    <lineage>
        <taxon>Bacteria</taxon>
        <taxon>Pseudomonadati</taxon>
        <taxon>Pseudomonadota</taxon>
        <taxon>Alphaproteobacteria</taxon>
        <taxon>Sphingomonadales</taxon>
        <taxon>Sphingomonadaceae</taxon>
        <taxon>Sphingomonas</taxon>
    </lineage>
</organism>
<dbReference type="AlphaFoldDB" id="A0A7W9AML1"/>
<dbReference type="SMART" id="SM00419">
    <property type="entry name" value="HTH_CRP"/>
    <property type="match status" value="1"/>
</dbReference>
<dbReference type="PROSITE" id="PS51063">
    <property type="entry name" value="HTH_CRP_2"/>
    <property type="match status" value="1"/>
</dbReference>
<dbReference type="InterPro" id="IPR000595">
    <property type="entry name" value="cNMP-bd_dom"/>
</dbReference>
<dbReference type="CDD" id="cd00038">
    <property type="entry name" value="CAP_ED"/>
    <property type="match status" value="1"/>
</dbReference>
<sequence length="248" mass="27428">MNVHSLILTKLKLRSQLSAAACVAIEAAPFTLRDIEAGTEIVHDGGPPARDCQIVLDGVALRSKTTASGGRQIVAVELRGDFLDLAHLFLEIADHDVEALTPLKVAAIDRQVLRTLALEHRDLGRALWTEALVEASIAREWMTNLGRRDAKTRIAHALCELALRSQAVGLSPPDMLTLPWTQEQLGDVTGLTPVHVNRMLRSLEEDGLIERTGREVRILDRRRLWAEGDFEPRYLHLVEILQPVGEAA</sequence>
<dbReference type="SUPFAM" id="SSF51206">
    <property type="entry name" value="cAMP-binding domain-like"/>
    <property type="match status" value="1"/>
</dbReference>
<keyword evidence="1" id="KW-0805">Transcription regulation</keyword>
<dbReference type="SUPFAM" id="SSF46785">
    <property type="entry name" value="Winged helix' DNA-binding domain"/>
    <property type="match status" value="1"/>
</dbReference>
<dbReference type="Pfam" id="PF13545">
    <property type="entry name" value="HTH_Crp_2"/>
    <property type="match status" value="1"/>
</dbReference>
<keyword evidence="2" id="KW-0238">DNA-binding</keyword>
<dbReference type="Pfam" id="PF00027">
    <property type="entry name" value="cNMP_binding"/>
    <property type="match status" value="1"/>
</dbReference>